<sequence>MEALVYEDSVVFLRYQVRSPEGHKKFCEMCDEVFDIEMAPRDHLHPEYVYEETDYAFSWRNDTNVILADEIGLVCV</sequence>
<gene>
    <name evidence="1" type="ORF">Ahy_A08g037514</name>
</gene>
<keyword evidence="2" id="KW-1185">Reference proteome</keyword>
<proteinExistence type="predicted"/>
<dbReference type="STRING" id="3818.A0A445BR07"/>
<comment type="caution">
    <text evidence="1">The sequence shown here is derived from an EMBL/GenBank/DDBJ whole genome shotgun (WGS) entry which is preliminary data.</text>
</comment>
<organism evidence="1 2">
    <name type="scientific">Arachis hypogaea</name>
    <name type="common">Peanut</name>
    <dbReference type="NCBI Taxonomy" id="3818"/>
    <lineage>
        <taxon>Eukaryota</taxon>
        <taxon>Viridiplantae</taxon>
        <taxon>Streptophyta</taxon>
        <taxon>Embryophyta</taxon>
        <taxon>Tracheophyta</taxon>
        <taxon>Spermatophyta</taxon>
        <taxon>Magnoliopsida</taxon>
        <taxon>eudicotyledons</taxon>
        <taxon>Gunneridae</taxon>
        <taxon>Pentapetalae</taxon>
        <taxon>rosids</taxon>
        <taxon>fabids</taxon>
        <taxon>Fabales</taxon>
        <taxon>Fabaceae</taxon>
        <taxon>Papilionoideae</taxon>
        <taxon>50 kb inversion clade</taxon>
        <taxon>dalbergioids sensu lato</taxon>
        <taxon>Dalbergieae</taxon>
        <taxon>Pterocarpus clade</taxon>
        <taxon>Arachis</taxon>
    </lineage>
</organism>
<reference evidence="1 2" key="1">
    <citation type="submission" date="2019-01" db="EMBL/GenBank/DDBJ databases">
        <title>Sequencing of cultivated peanut Arachis hypogaea provides insights into genome evolution and oil improvement.</title>
        <authorList>
            <person name="Chen X."/>
        </authorList>
    </citation>
    <scope>NUCLEOTIDE SEQUENCE [LARGE SCALE GENOMIC DNA]</scope>
    <source>
        <strain evidence="2">cv. Fuhuasheng</strain>
        <tissue evidence="1">Leaves</tissue>
    </source>
</reference>
<dbReference type="EMBL" id="SDMP01000008">
    <property type="protein sequence ID" value="RYR41117.1"/>
    <property type="molecule type" value="Genomic_DNA"/>
</dbReference>
<dbReference type="AlphaFoldDB" id="A0A445BR07"/>
<evidence type="ECO:0000313" key="2">
    <source>
        <dbReference type="Proteomes" id="UP000289738"/>
    </source>
</evidence>
<protein>
    <submittedName>
        <fullName evidence="1">Uncharacterized protein</fullName>
    </submittedName>
</protein>
<dbReference type="Proteomes" id="UP000289738">
    <property type="component" value="Chromosome A08"/>
</dbReference>
<name>A0A445BR07_ARAHY</name>
<evidence type="ECO:0000313" key="1">
    <source>
        <dbReference type="EMBL" id="RYR41117.1"/>
    </source>
</evidence>
<accession>A0A445BR07</accession>